<dbReference type="AlphaFoldDB" id="D3F1E9"/>
<keyword evidence="2" id="KW-1185">Reference proteome</keyword>
<reference evidence="2" key="2">
    <citation type="submission" date="2010-01" db="EMBL/GenBank/DDBJ databases">
        <title>The complete genome of Conexibacter woesei DSM 14684.</title>
        <authorList>
            <consortium name="US DOE Joint Genome Institute (JGI-PGF)"/>
            <person name="Lucas S."/>
            <person name="Copeland A."/>
            <person name="Lapidus A."/>
            <person name="Glavina del Rio T."/>
            <person name="Dalin E."/>
            <person name="Tice H."/>
            <person name="Bruce D."/>
            <person name="Goodwin L."/>
            <person name="Pitluck S."/>
            <person name="Kyrpides N."/>
            <person name="Mavromatis K."/>
            <person name="Ivanova N."/>
            <person name="Mikhailova N."/>
            <person name="Chertkov O."/>
            <person name="Brettin T."/>
            <person name="Detter J.C."/>
            <person name="Han C."/>
            <person name="Larimer F."/>
            <person name="Land M."/>
            <person name="Hauser L."/>
            <person name="Markowitz V."/>
            <person name="Cheng J.-F."/>
            <person name="Hugenholtz P."/>
            <person name="Woyke T."/>
            <person name="Wu D."/>
            <person name="Pukall R."/>
            <person name="Steenblock K."/>
            <person name="Schneider S."/>
            <person name="Klenk H.-P."/>
            <person name="Eisen J.A."/>
        </authorList>
    </citation>
    <scope>NUCLEOTIDE SEQUENCE [LARGE SCALE GENOMIC DNA]</scope>
    <source>
        <strain evidence="2">DSM 14684 / CIP 108061 / JCM 11494 / NBRC 100937 / ID131577</strain>
    </source>
</reference>
<gene>
    <name evidence="1" type="ordered locus">Cwoe_3695</name>
</gene>
<dbReference type="HOGENOM" id="CLU_879138_0_0_11"/>
<sequence length="316" mass="33434">MTRLGSVLSDAGGIHAARDRVAQIRAELLDAFAEGAHELTLPRSGYAPGAPVPVAIAPAGDRLLAVAPVAPALRADPDAVVERAWVLVAALVGTLVEGSEAMAPGGGEDLSLSVGSWEGQLALAFPLSLGDAPDHAEYAAELFADHMEHVDRLRAAAYAVPEAVLADVEDLRPPIGELHPLRIAEAVARFGGHPADAASVGEHDEAVINVLDPTSDVARPHDDRDRGRRVARRILQRLMGMGKWGGYHTEISHLARGFAGHDRALALAIGERLLDAGLLLEKPSVGQRHVFLNPRRAAEIHALVERGETPRGLELP</sequence>
<proteinExistence type="predicted"/>
<name>D3F1E9_CONWI</name>
<evidence type="ECO:0000313" key="1">
    <source>
        <dbReference type="EMBL" id="ADB52112.1"/>
    </source>
</evidence>
<dbReference type="Proteomes" id="UP000008229">
    <property type="component" value="Chromosome"/>
</dbReference>
<dbReference type="RefSeq" id="WP_012935163.1">
    <property type="nucleotide sequence ID" value="NC_013739.1"/>
</dbReference>
<dbReference type="STRING" id="469383.Cwoe_3695"/>
<dbReference type="OrthoDB" id="5242414at2"/>
<organism evidence="1 2">
    <name type="scientific">Conexibacter woesei (strain DSM 14684 / CCUG 47730 / CIP 108061 / JCM 11494 / NBRC 100937 / ID131577)</name>
    <dbReference type="NCBI Taxonomy" id="469383"/>
    <lineage>
        <taxon>Bacteria</taxon>
        <taxon>Bacillati</taxon>
        <taxon>Actinomycetota</taxon>
        <taxon>Thermoleophilia</taxon>
        <taxon>Solirubrobacterales</taxon>
        <taxon>Conexibacteraceae</taxon>
        <taxon>Conexibacter</taxon>
    </lineage>
</organism>
<dbReference type="EMBL" id="CP001854">
    <property type="protein sequence ID" value="ADB52112.1"/>
    <property type="molecule type" value="Genomic_DNA"/>
</dbReference>
<dbReference type="KEGG" id="cwo:Cwoe_3695"/>
<accession>D3F1E9</accession>
<reference evidence="1 2" key="1">
    <citation type="journal article" date="2010" name="Stand. Genomic Sci.">
        <title>Complete genome sequence of Conexibacter woesei type strain (ID131577).</title>
        <authorList>
            <person name="Pukall R."/>
            <person name="Lapidus A."/>
            <person name="Glavina Del Rio T."/>
            <person name="Copeland A."/>
            <person name="Tice H."/>
            <person name="Cheng J.-F."/>
            <person name="Lucas S."/>
            <person name="Chen F."/>
            <person name="Nolan M."/>
            <person name="Bruce D."/>
            <person name="Goodwin L."/>
            <person name="Pitluck S."/>
            <person name="Mavromatis K."/>
            <person name="Ivanova N."/>
            <person name="Ovchinnikova G."/>
            <person name="Pati A."/>
            <person name="Chen A."/>
            <person name="Palaniappan K."/>
            <person name="Land M."/>
            <person name="Hauser L."/>
            <person name="Chang Y.-J."/>
            <person name="Jeffries C.D."/>
            <person name="Chain P."/>
            <person name="Meincke L."/>
            <person name="Sims D."/>
            <person name="Brettin T."/>
            <person name="Detter J.C."/>
            <person name="Rohde M."/>
            <person name="Goeker M."/>
            <person name="Bristow J."/>
            <person name="Eisen J.A."/>
            <person name="Markowitz V."/>
            <person name="Kyrpides N.C."/>
            <person name="Klenk H.-P."/>
            <person name="Hugenholtz P."/>
        </authorList>
    </citation>
    <scope>NUCLEOTIDE SEQUENCE [LARGE SCALE GENOMIC DNA]</scope>
    <source>
        <strain evidence="2">DSM 14684 / CIP 108061 / JCM 11494 / NBRC 100937 / ID131577</strain>
    </source>
</reference>
<evidence type="ECO:0000313" key="2">
    <source>
        <dbReference type="Proteomes" id="UP000008229"/>
    </source>
</evidence>
<protein>
    <submittedName>
        <fullName evidence="1">Uncharacterized protein</fullName>
    </submittedName>
</protein>